<dbReference type="EMBL" id="BTGU01019248">
    <property type="protein sequence ID" value="GMN72004.1"/>
    <property type="molecule type" value="Genomic_DNA"/>
</dbReference>
<dbReference type="Proteomes" id="UP001187192">
    <property type="component" value="Unassembled WGS sequence"/>
</dbReference>
<gene>
    <name evidence="1" type="ORF">TIFTF001_055989</name>
</gene>
<reference evidence="1" key="1">
    <citation type="submission" date="2023-07" db="EMBL/GenBank/DDBJ databases">
        <title>draft genome sequence of fig (Ficus carica).</title>
        <authorList>
            <person name="Takahashi T."/>
            <person name="Nishimura K."/>
        </authorList>
    </citation>
    <scope>NUCLEOTIDE SEQUENCE</scope>
</reference>
<evidence type="ECO:0000313" key="2">
    <source>
        <dbReference type="Proteomes" id="UP001187192"/>
    </source>
</evidence>
<dbReference type="AlphaFoldDB" id="A0AA88JF50"/>
<name>A0AA88JF50_FICCA</name>
<evidence type="ECO:0000313" key="1">
    <source>
        <dbReference type="EMBL" id="GMN72004.1"/>
    </source>
</evidence>
<keyword evidence="2" id="KW-1185">Reference proteome</keyword>
<organism evidence="1 2">
    <name type="scientific">Ficus carica</name>
    <name type="common">Common fig</name>
    <dbReference type="NCBI Taxonomy" id="3494"/>
    <lineage>
        <taxon>Eukaryota</taxon>
        <taxon>Viridiplantae</taxon>
        <taxon>Streptophyta</taxon>
        <taxon>Embryophyta</taxon>
        <taxon>Tracheophyta</taxon>
        <taxon>Spermatophyta</taxon>
        <taxon>Magnoliopsida</taxon>
        <taxon>eudicotyledons</taxon>
        <taxon>Gunneridae</taxon>
        <taxon>Pentapetalae</taxon>
        <taxon>rosids</taxon>
        <taxon>fabids</taxon>
        <taxon>Rosales</taxon>
        <taxon>Moraceae</taxon>
        <taxon>Ficeae</taxon>
        <taxon>Ficus</taxon>
    </lineage>
</organism>
<proteinExistence type="predicted"/>
<sequence length="42" mass="4816">LEPLCQEKDGGPLDQRKRNLATGVLQFCCRKYYSNATTKLQQ</sequence>
<protein>
    <submittedName>
        <fullName evidence="1">Uncharacterized protein</fullName>
    </submittedName>
</protein>
<feature type="non-terminal residue" evidence="1">
    <location>
        <position position="1"/>
    </location>
</feature>
<accession>A0AA88JF50</accession>
<comment type="caution">
    <text evidence="1">The sequence shown here is derived from an EMBL/GenBank/DDBJ whole genome shotgun (WGS) entry which is preliminary data.</text>
</comment>